<dbReference type="Pfam" id="PF12999">
    <property type="entry name" value="PRKCSH-like"/>
    <property type="match status" value="1"/>
</dbReference>
<keyword evidence="11" id="KW-1185">Reference proteome</keyword>
<evidence type="ECO:0000256" key="2">
    <source>
        <dbReference type="ARBA" id="ARBA00022729"/>
    </source>
</evidence>
<feature type="chain" id="PRO_5035921901" description="Glucosidase 2 subunit beta" evidence="7">
    <location>
        <begin position="21"/>
        <end position="508"/>
    </location>
</feature>
<dbReference type="PANTHER" id="PTHR12630:SF1">
    <property type="entry name" value="GLUCOSIDASE 2 SUBUNIT BETA"/>
    <property type="match status" value="1"/>
</dbReference>
<dbReference type="CDD" id="cd00112">
    <property type="entry name" value="LDLa"/>
    <property type="match status" value="1"/>
</dbReference>
<dbReference type="InterPro" id="IPR002172">
    <property type="entry name" value="LDrepeatLR_classA_rpt"/>
</dbReference>
<dbReference type="InterPro" id="IPR039794">
    <property type="entry name" value="Gtb1-like"/>
</dbReference>
<evidence type="ECO:0000256" key="5">
    <source>
        <dbReference type="SAM" id="Coils"/>
    </source>
</evidence>
<evidence type="ECO:0000259" key="9">
    <source>
        <dbReference type="PROSITE" id="PS51914"/>
    </source>
</evidence>
<dbReference type="OrthoDB" id="28322at2759"/>
<dbReference type="PROSITE" id="PS50222">
    <property type="entry name" value="EF_HAND_2"/>
    <property type="match status" value="1"/>
</dbReference>
<feature type="coiled-coil region" evidence="5">
    <location>
        <begin position="173"/>
        <end position="207"/>
    </location>
</feature>
<dbReference type="InterPro" id="IPR036607">
    <property type="entry name" value="PRKCSH"/>
</dbReference>
<evidence type="ECO:0000256" key="1">
    <source>
        <dbReference type="ARBA" id="ARBA00022387"/>
    </source>
</evidence>
<evidence type="ECO:0000256" key="6">
    <source>
        <dbReference type="SAM" id="MobiDB-lite"/>
    </source>
</evidence>
<feature type="region of interest" description="Disordered" evidence="6">
    <location>
        <begin position="293"/>
        <end position="351"/>
    </location>
</feature>
<organism evidence="10 11">
    <name type="scientific">Caenorhabditis auriculariae</name>
    <dbReference type="NCBI Taxonomy" id="2777116"/>
    <lineage>
        <taxon>Eukaryota</taxon>
        <taxon>Metazoa</taxon>
        <taxon>Ecdysozoa</taxon>
        <taxon>Nematoda</taxon>
        <taxon>Chromadorea</taxon>
        <taxon>Rhabditida</taxon>
        <taxon>Rhabditina</taxon>
        <taxon>Rhabditomorpha</taxon>
        <taxon>Rhabditoidea</taxon>
        <taxon>Rhabditidae</taxon>
        <taxon>Peloderinae</taxon>
        <taxon>Caenorhabditis</taxon>
    </lineage>
</organism>
<dbReference type="GO" id="GO:0006491">
    <property type="term" value="P:N-glycan processing"/>
    <property type="evidence" value="ECO:0007669"/>
    <property type="project" value="TreeGrafter"/>
</dbReference>
<feature type="domain" description="MRH" evidence="9">
    <location>
        <begin position="396"/>
        <end position="497"/>
    </location>
</feature>
<dbReference type="PANTHER" id="PTHR12630">
    <property type="entry name" value="N-LINKED OLIGOSACCHARIDE PROCESSING"/>
    <property type="match status" value="1"/>
</dbReference>
<feature type="region of interest" description="Disordered" evidence="6">
    <location>
        <begin position="435"/>
        <end position="456"/>
    </location>
</feature>
<protein>
    <recommendedName>
        <fullName evidence="1">Glucosidase 2 subunit beta</fullName>
    </recommendedName>
</protein>
<dbReference type="EMBL" id="CAJGYM010000138">
    <property type="protein sequence ID" value="CAD6198766.1"/>
    <property type="molecule type" value="Genomic_DNA"/>
</dbReference>
<feature type="signal peptide" evidence="7">
    <location>
        <begin position="1"/>
        <end position="20"/>
    </location>
</feature>
<dbReference type="InterPro" id="IPR009011">
    <property type="entry name" value="Man6P_isomerase_rcpt-bd_dom_sf"/>
</dbReference>
<name>A0A8S1HQ59_9PELO</name>
<dbReference type="PROSITE" id="PS51914">
    <property type="entry name" value="MRH"/>
    <property type="match status" value="1"/>
</dbReference>
<feature type="compositionally biased region" description="Basic and acidic residues" evidence="6">
    <location>
        <begin position="315"/>
        <end position="328"/>
    </location>
</feature>
<keyword evidence="4" id="KW-1015">Disulfide bond</keyword>
<keyword evidence="5" id="KW-0175">Coiled coil</keyword>
<dbReference type="GO" id="GO:0017177">
    <property type="term" value="C:glucosidase II complex"/>
    <property type="evidence" value="ECO:0007669"/>
    <property type="project" value="TreeGrafter"/>
</dbReference>
<comment type="caution">
    <text evidence="10">The sequence shown here is derived from an EMBL/GenBank/DDBJ whole genome shotgun (WGS) entry which is preliminary data.</text>
</comment>
<evidence type="ECO:0000256" key="7">
    <source>
        <dbReference type="SAM" id="SignalP"/>
    </source>
</evidence>
<feature type="domain" description="EF-hand" evidence="8">
    <location>
        <begin position="216"/>
        <end position="251"/>
    </location>
</feature>
<dbReference type="InterPro" id="IPR002048">
    <property type="entry name" value="EF_hand_dom"/>
</dbReference>
<dbReference type="Pfam" id="PF13015">
    <property type="entry name" value="PRKCSH_1"/>
    <property type="match status" value="1"/>
</dbReference>
<evidence type="ECO:0000313" key="10">
    <source>
        <dbReference type="EMBL" id="CAD6198766.1"/>
    </source>
</evidence>
<sequence>MSWFRLIILSSASLLSVVSASDQRLPMKNVVGIPKSRVVLYQPNGENFQCFDGSNTILFKQVNDNYCDCVDGSDEPGTSACSNGHFFCQNLGYTSEYIPSSRVNDKICDCCDGSDEHSSGVSCPNLCEELGRATRVERERLAAIAKVGFAKRLELAKAGKELKNQKLKDVEPLKEEKTSLETYQKDLEVLKKTAEDLERKLQDEHRDQWNAGQAEIKKKRAADMFLEVDKNSDAKLTLDEVKLLPYLDTDHDGVVSDEEAKNILSVEESDIEHFVASVYDLLKSAKRSFTQEKKLREEEEAAEKEPEPDDDLVADEDKSTAEEPHSNEEVQIEDEDEKMPPYPQEAQAATEEANKFRKLYDETSNKLHEVNQKIKDAETFASADFGEDFAWAPLKGQCFETTVMQYVYKLCPFEKASQKDKGGYGETSLGNFKDWTGAAPRKHSKQTYHEGQQCWNGPQRSTQVEIECGEENEIVEVSEPAKCEYHFTFRTPAACNDPEKEEPLHTEL</sequence>
<dbReference type="Gene3D" id="2.70.130.10">
    <property type="entry name" value="Mannose-6-phosphate receptor binding domain"/>
    <property type="match status" value="1"/>
</dbReference>
<dbReference type="InterPro" id="IPR028146">
    <property type="entry name" value="PRKCSH_N"/>
</dbReference>
<reference evidence="10" key="1">
    <citation type="submission" date="2020-10" db="EMBL/GenBank/DDBJ databases">
        <authorList>
            <person name="Kikuchi T."/>
        </authorList>
    </citation>
    <scope>NUCLEOTIDE SEQUENCE</scope>
    <source>
        <strain evidence="10">NKZ352</strain>
    </source>
</reference>
<gene>
    <name evidence="10" type="ORF">CAUJ_LOCUS14672</name>
</gene>
<keyword evidence="2 7" id="KW-0732">Signal</keyword>
<dbReference type="AlphaFoldDB" id="A0A8S1HQ59"/>
<evidence type="ECO:0000313" key="11">
    <source>
        <dbReference type="Proteomes" id="UP000835052"/>
    </source>
</evidence>
<dbReference type="InterPro" id="IPR011992">
    <property type="entry name" value="EF-hand-dom_pair"/>
</dbReference>
<evidence type="ECO:0000256" key="4">
    <source>
        <dbReference type="ARBA" id="ARBA00023157"/>
    </source>
</evidence>
<dbReference type="GO" id="GO:0005509">
    <property type="term" value="F:calcium ion binding"/>
    <property type="evidence" value="ECO:0007669"/>
    <property type="project" value="InterPro"/>
</dbReference>
<dbReference type="SUPFAM" id="SSF47473">
    <property type="entry name" value="EF-hand"/>
    <property type="match status" value="1"/>
</dbReference>
<dbReference type="InterPro" id="IPR044865">
    <property type="entry name" value="MRH_dom"/>
</dbReference>
<dbReference type="SUPFAM" id="SSF50911">
    <property type="entry name" value="Mannose 6-phosphate receptor domain"/>
    <property type="match status" value="1"/>
</dbReference>
<evidence type="ECO:0000259" key="8">
    <source>
        <dbReference type="PROSITE" id="PS50222"/>
    </source>
</evidence>
<proteinExistence type="predicted"/>
<keyword evidence="3" id="KW-0256">Endoplasmic reticulum</keyword>
<evidence type="ECO:0000256" key="3">
    <source>
        <dbReference type="ARBA" id="ARBA00022824"/>
    </source>
</evidence>
<dbReference type="Gene3D" id="1.10.238.10">
    <property type="entry name" value="EF-hand"/>
    <property type="match status" value="1"/>
</dbReference>
<feature type="compositionally biased region" description="Acidic residues" evidence="6">
    <location>
        <begin position="298"/>
        <end position="314"/>
    </location>
</feature>
<accession>A0A8S1HQ59</accession>
<dbReference type="Proteomes" id="UP000835052">
    <property type="component" value="Unassembled WGS sequence"/>
</dbReference>